<accession>A0A7S1A216</accession>
<proteinExistence type="predicted"/>
<feature type="transmembrane region" description="Helical" evidence="1">
    <location>
        <begin position="138"/>
        <end position="160"/>
    </location>
</feature>
<gene>
    <name evidence="2" type="ORF">NSCI0253_LOCUS13604</name>
</gene>
<feature type="transmembrane region" description="Helical" evidence="1">
    <location>
        <begin position="108"/>
        <end position="126"/>
    </location>
</feature>
<dbReference type="EMBL" id="HBFQ01019419">
    <property type="protein sequence ID" value="CAD8839256.1"/>
    <property type="molecule type" value="Transcribed_RNA"/>
</dbReference>
<reference evidence="2" key="1">
    <citation type="submission" date="2021-01" db="EMBL/GenBank/DDBJ databases">
        <authorList>
            <person name="Corre E."/>
            <person name="Pelletier E."/>
            <person name="Niang G."/>
            <person name="Scheremetjew M."/>
            <person name="Finn R."/>
            <person name="Kale V."/>
            <person name="Holt S."/>
            <person name="Cochrane G."/>
            <person name="Meng A."/>
            <person name="Brown T."/>
            <person name="Cohen L."/>
        </authorList>
    </citation>
    <scope>NUCLEOTIDE SEQUENCE</scope>
</reference>
<keyword evidence="1" id="KW-1133">Transmembrane helix</keyword>
<sequence length="172" mass="19016">MSDDDDDDVPRRPLSLDVVHSLLVFHCVALPAEALWSHTRENPILPLTRFWISFELCTCVAIVVGIFSERCRQLGILLACGKVGNSVSWELWLMRHGISTFQLGVGRAAWMLCFFVTPQLAAFLTLPSCSRRPVRGSVFSLAVAFVAGFLLTIFVTPILVRAPAPPPAPREL</sequence>
<dbReference type="AlphaFoldDB" id="A0A7S1A216"/>
<evidence type="ECO:0000313" key="2">
    <source>
        <dbReference type="EMBL" id="CAD8839256.1"/>
    </source>
</evidence>
<name>A0A7S1A216_NOCSC</name>
<evidence type="ECO:0000256" key="1">
    <source>
        <dbReference type="SAM" id="Phobius"/>
    </source>
</evidence>
<protein>
    <submittedName>
        <fullName evidence="2">Uncharacterized protein</fullName>
    </submittedName>
</protein>
<keyword evidence="1" id="KW-0472">Membrane</keyword>
<keyword evidence="1" id="KW-0812">Transmembrane</keyword>
<feature type="transmembrane region" description="Helical" evidence="1">
    <location>
        <begin position="48"/>
        <end position="68"/>
    </location>
</feature>
<organism evidence="2">
    <name type="scientific">Noctiluca scintillans</name>
    <name type="common">Sea sparkle</name>
    <name type="synonym">Red tide dinoflagellate</name>
    <dbReference type="NCBI Taxonomy" id="2966"/>
    <lineage>
        <taxon>Eukaryota</taxon>
        <taxon>Sar</taxon>
        <taxon>Alveolata</taxon>
        <taxon>Dinophyceae</taxon>
        <taxon>Noctilucales</taxon>
        <taxon>Noctilucaceae</taxon>
        <taxon>Noctiluca</taxon>
    </lineage>
</organism>